<protein>
    <submittedName>
        <fullName evidence="1">Uncharacterized protein</fullName>
    </submittedName>
</protein>
<accession>A0A0F9UYC0</accession>
<dbReference type="EMBL" id="LAZR01000754">
    <property type="protein sequence ID" value="KKN58608.1"/>
    <property type="molecule type" value="Genomic_DNA"/>
</dbReference>
<proteinExistence type="predicted"/>
<sequence>MATTGEINLDSANTMEFTVSVGDLIKLCSPPTYLPIPFTSKQSDREQYRNGFIILKPDLGKFEGASGNSCVKYRHTKSGRQVIQYTSQKLGEKHFYAIVSGITIHDHASVAQGGPAFATYFADVPSEQTEEGG</sequence>
<gene>
    <name evidence="1" type="ORF">LCGC14_0550270</name>
</gene>
<reference evidence="1" key="1">
    <citation type="journal article" date="2015" name="Nature">
        <title>Complex archaea that bridge the gap between prokaryotes and eukaryotes.</title>
        <authorList>
            <person name="Spang A."/>
            <person name="Saw J.H."/>
            <person name="Jorgensen S.L."/>
            <person name="Zaremba-Niedzwiedzka K."/>
            <person name="Martijn J."/>
            <person name="Lind A.E."/>
            <person name="van Eijk R."/>
            <person name="Schleper C."/>
            <person name="Guy L."/>
            <person name="Ettema T.J."/>
        </authorList>
    </citation>
    <scope>NUCLEOTIDE SEQUENCE</scope>
</reference>
<comment type="caution">
    <text evidence="1">The sequence shown here is derived from an EMBL/GenBank/DDBJ whole genome shotgun (WGS) entry which is preliminary data.</text>
</comment>
<evidence type="ECO:0000313" key="1">
    <source>
        <dbReference type="EMBL" id="KKN58608.1"/>
    </source>
</evidence>
<dbReference type="AlphaFoldDB" id="A0A0F9UYC0"/>
<name>A0A0F9UYC0_9ZZZZ</name>
<organism evidence="1">
    <name type="scientific">marine sediment metagenome</name>
    <dbReference type="NCBI Taxonomy" id="412755"/>
    <lineage>
        <taxon>unclassified sequences</taxon>
        <taxon>metagenomes</taxon>
        <taxon>ecological metagenomes</taxon>
    </lineage>
</organism>